<name>A0A843XQW8_COLES</name>
<keyword evidence="2" id="KW-1185">Reference proteome</keyword>
<evidence type="ECO:0000313" key="2">
    <source>
        <dbReference type="Proteomes" id="UP000652761"/>
    </source>
</evidence>
<sequence>MLKMCRHSDLLIPVSKRDCQRISSRHVTRGPMIEILGTLYKVLEDAFFGGKAPPNELGILLGPTKKISICRSKWGAASSSRLLGTNFYCKDGVDTPHTGVDTMFQDLRQKGQTFIARMVSTHLTLVSTQCSKI</sequence>
<protein>
    <submittedName>
        <fullName evidence="1">Uncharacterized protein</fullName>
    </submittedName>
</protein>
<accession>A0A843XQW8</accession>
<proteinExistence type="predicted"/>
<dbReference type="Proteomes" id="UP000652761">
    <property type="component" value="Unassembled WGS sequence"/>
</dbReference>
<organism evidence="1 2">
    <name type="scientific">Colocasia esculenta</name>
    <name type="common">Wild taro</name>
    <name type="synonym">Arum esculentum</name>
    <dbReference type="NCBI Taxonomy" id="4460"/>
    <lineage>
        <taxon>Eukaryota</taxon>
        <taxon>Viridiplantae</taxon>
        <taxon>Streptophyta</taxon>
        <taxon>Embryophyta</taxon>
        <taxon>Tracheophyta</taxon>
        <taxon>Spermatophyta</taxon>
        <taxon>Magnoliopsida</taxon>
        <taxon>Liliopsida</taxon>
        <taxon>Araceae</taxon>
        <taxon>Aroideae</taxon>
        <taxon>Colocasieae</taxon>
        <taxon>Colocasia</taxon>
    </lineage>
</organism>
<dbReference type="EMBL" id="NMUH01011121">
    <property type="protein sequence ID" value="MQM21501.1"/>
    <property type="molecule type" value="Genomic_DNA"/>
</dbReference>
<comment type="caution">
    <text evidence="1">The sequence shown here is derived from an EMBL/GenBank/DDBJ whole genome shotgun (WGS) entry which is preliminary data.</text>
</comment>
<reference evidence="1" key="1">
    <citation type="submission" date="2017-07" db="EMBL/GenBank/DDBJ databases">
        <title>Taro Niue Genome Assembly and Annotation.</title>
        <authorList>
            <person name="Atibalentja N."/>
            <person name="Keating K."/>
            <person name="Fields C.J."/>
        </authorList>
    </citation>
    <scope>NUCLEOTIDE SEQUENCE</scope>
    <source>
        <strain evidence="1">Niue_2</strain>
        <tissue evidence="1">Leaf</tissue>
    </source>
</reference>
<gene>
    <name evidence="1" type="ORF">Taro_054543</name>
</gene>
<dbReference type="AlphaFoldDB" id="A0A843XQW8"/>
<evidence type="ECO:0000313" key="1">
    <source>
        <dbReference type="EMBL" id="MQM21501.1"/>
    </source>
</evidence>